<comment type="caution">
    <text evidence="2">The sequence shown here is derived from an EMBL/GenBank/DDBJ whole genome shotgun (WGS) entry which is preliminary data.</text>
</comment>
<dbReference type="EMBL" id="JSYZ01000010">
    <property type="protein sequence ID" value="KPA90334.1"/>
    <property type="molecule type" value="Genomic_DNA"/>
</dbReference>
<dbReference type="PATRIC" id="fig|50340.43.peg.434"/>
<proteinExistence type="predicted"/>
<dbReference type="InterPro" id="IPR000335">
    <property type="entry name" value="Bleomycin-R"/>
</dbReference>
<reference evidence="2 3" key="1">
    <citation type="journal article" date="2015" name="PLoS ONE">
        <title>Rice-Infecting Pseudomonas Genomes Are Highly Accessorized and Harbor Multiple Putative Virulence Mechanisms to Cause Sheath Brown Rot.</title>
        <authorList>
            <person name="Quibod I.L."/>
            <person name="Grande G."/>
            <person name="Oreiro E.G."/>
            <person name="Borja F.N."/>
            <person name="Dossa G.S."/>
            <person name="Mauleon R."/>
            <person name="Cruz C.V."/>
            <person name="Oliva R."/>
        </authorList>
    </citation>
    <scope>NUCLEOTIDE SEQUENCE [LARGE SCALE GENOMIC DNA]</scope>
    <source>
        <strain evidence="2 3">IRRI 6609</strain>
    </source>
</reference>
<sequence>MAEVKDVLLKAVPILASTDIARTIDFYRSLGFKGHYFEDFSYGMAGWGEVELHFWKCEDKRIAESTSCYIRVSDINVLREALVQVLPELPEVKRTAWGTAELYILDPDGNLLKFGESLDDEEHHD</sequence>
<keyword evidence="3" id="KW-1185">Reference proteome</keyword>
<dbReference type="AlphaFoldDB" id="A0A0M9GG08"/>
<name>A0A0M9GG08_9PSED</name>
<dbReference type="Gene3D" id="3.10.180.10">
    <property type="entry name" value="2,3-Dihydroxybiphenyl 1,2-Dioxygenase, domain 1"/>
    <property type="match status" value="1"/>
</dbReference>
<dbReference type="SUPFAM" id="SSF54593">
    <property type="entry name" value="Glyoxalase/Bleomycin resistance protein/Dihydroxybiphenyl dioxygenase"/>
    <property type="match status" value="1"/>
</dbReference>
<dbReference type="STRING" id="50340.PF66_03140"/>
<dbReference type="InterPro" id="IPR029068">
    <property type="entry name" value="Glyas_Bleomycin-R_OHBP_Dase"/>
</dbReference>
<organism evidence="2 3">
    <name type="scientific">Pseudomonas asplenii</name>
    <dbReference type="NCBI Taxonomy" id="53407"/>
    <lineage>
        <taxon>Bacteria</taxon>
        <taxon>Pseudomonadati</taxon>
        <taxon>Pseudomonadota</taxon>
        <taxon>Gammaproteobacteria</taxon>
        <taxon>Pseudomonadales</taxon>
        <taxon>Pseudomonadaceae</taxon>
        <taxon>Pseudomonas</taxon>
    </lineage>
</organism>
<protein>
    <submittedName>
        <fullName evidence="2">Glyoxalase-like domain</fullName>
    </submittedName>
</protein>
<dbReference type="CDD" id="cd08349">
    <property type="entry name" value="BLMA_like"/>
    <property type="match status" value="1"/>
</dbReference>
<dbReference type="RefSeq" id="WP_054063153.1">
    <property type="nucleotide sequence ID" value="NZ_JSYZ01000010.1"/>
</dbReference>
<evidence type="ECO:0000313" key="3">
    <source>
        <dbReference type="Proteomes" id="UP000037931"/>
    </source>
</evidence>
<dbReference type="OrthoDB" id="9803104at2"/>
<dbReference type="Proteomes" id="UP000037931">
    <property type="component" value="Unassembled WGS sequence"/>
</dbReference>
<accession>A0A0M9GG08</accession>
<dbReference type="GO" id="GO:0046677">
    <property type="term" value="P:response to antibiotic"/>
    <property type="evidence" value="ECO:0007669"/>
    <property type="project" value="UniProtKB-KW"/>
</dbReference>
<evidence type="ECO:0000313" key="2">
    <source>
        <dbReference type="EMBL" id="KPA90334.1"/>
    </source>
</evidence>
<gene>
    <name evidence="2" type="ORF">PF66_03140</name>
</gene>
<keyword evidence="1" id="KW-0046">Antibiotic resistance</keyword>
<evidence type="ECO:0000256" key="1">
    <source>
        <dbReference type="ARBA" id="ARBA00023251"/>
    </source>
</evidence>